<comment type="caution">
    <text evidence="1">The sequence shown here is derived from an EMBL/GenBank/DDBJ whole genome shotgun (WGS) entry which is preliminary data.</text>
</comment>
<protein>
    <submittedName>
        <fullName evidence="1">Uncharacterized protein</fullName>
    </submittedName>
</protein>
<gene>
    <name evidence="1" type="ORF">NQ176_g7850</name>
</gene>
<keyword evidence="2" id="KW-1185">Reference proteome</keyword>
<organism evidence="1 2">
    <name type="scientific">Zarea fungicola</name>
    <dbReference type="NCBI Taxonomy" id="93591"/>
    <lineage>
        <taxon>Eukaryota</taxon>
        <taxon>Fungi</taxon>
        <taxon>Dikarya</taxon>
        <taxon>Ascomycota</taxon>
        <taxon>Pezizomycotina</taxon>
        <taxon>Sordariomycetes</taxon>
        <taxon>Hypocreomycetidae</taxon>
        <taxon>Hypocreales</taxon>
        <taxon>Cordycipitaceae</taxon>
        <taxon>Zarea</taxon>
    </lineage>
</organism>
<proteinExistence type="predicted"/>
<accession>A0ACC1MWS4</accession>
<name>A0ACC1MWS4_9HYPO</name>
<sequence length="240" mass="26216">METAQQKIDRARARRDATLAKVEPKLEGLPDQLPRNSRGLPATVLTAREVELTEKYDVLELLAILRERKVTVEEVTRAFLRRAAVAQAATNCLVGLMWDEAIARAKHLDSLPEPKGAFFGLPISTKEHHGMVGDNIITTASLLDWVDRKHGSNVLYDDLWAEGCVFYARTTQPQTIMHLETSSNMFGTTVNPYNRDLTPGGSSGGESALIGMRGSLFGIGGDIGGSIRCPSAFVGIYGFK</sequence>
<evidence type="ECO:0000313" key="1">
    <source>
        <dbReference type="EMBL" id="KAJ2971117.1"/>
    </source>
</evidence>
<evidence type="ECO:0000313" key="2">
    <source>
        <dbReference type="Proteomes" id="UP001143910"/>
    </source>
</evidence>
<dbReference type="Proteomes" id="UP001143910">
    <property type="component" value="Unassembled WGS sequence"/>
</dbReference>
<reference evidence="1" key="1">
    <citation type="submission" date="2022-08" db="EMBL/GenBank/DDBJ databases">
        <title>Genome Sequence of Lecanicillium fungicola.</title>
        <authorList>
            <person name="Buettner E."/>
        </authorList>
    </citation>
    <scope>NUCLEOTIDE SEQUENCE</scope>
    <source>
        <strain evidence="1">Babe33</strain>
    </source>
</reference>
<dbReference type="EMBL" id="JANJQO010001403">
    <property type="protein sequence ID" value="KAJ2971117.1"/>
    <property type="molecule type" value="Genomic_DNA"/>
</dbReference>